<evidence type="ECO:0000313" key="11">
    <source>
        <dbReference type="Proteomes" id="UP000831692"/>
    </source>
</evidence>
<feature type="domain" description="OmpR/PhoB-type" evidence="9">
    <location>
        <begin position="125"/>
        <end position="219"/>
    </location>
</feature>
<dbReference type="CDD" id="cd00383">
    <property type="entry name" value="trans_reg_C"/>
    <property type="match status" value="1"/>
</dbReference>
<proteinExistence type="predicted"/>
<keyword evidence="4 7" id="KW-0238">DNA-binding</keyword>
<accession>A0ABN6NQF0</accession>
<gene>
    <name evidence="10" type="primary">ompR_13</name>
    <name evidence="10" type="ORF">ENLAB_20200</name>
</gene>
<dbReference type="SMART" id="SM00862">
    <property type="entry name" value="Trans_reg_C"/>
    <property type="match status" value="1"/>
</dbReference>
<evidence type="ECO:0000256" key="7">
    <source>
        <dbReference type="PROSITE-ProRule" id="PRU01091"/>
    </source>
</evidence>
<keyword evidence="1 6" id="KW-0597">Phosphoprotein</keyword>
<keyword evidence="11" id="KW-1185">Reference proteome</keyword>
<reference evidence="10 11" key="1">
    <citation type="submission" date="2022-03" db="EMBL/GenBank/DDBJ databases">
        <title>Complete genome sequence of Enterococcus innesii DB-1.</title>
        <authorList>
            <person name="Fukuda D."/>
            <person name="Nolasco-Hipolito C."/>
        </authorList>
    </citation>
    <scope>NUCLEOTIDE SEQUENCE [LARGE SCALE GENOMIC DNA]</scope>
    <source>
        <strain evidence="10 11">DB-1</strain>
    </source>
</reference>
<keyword evidence="2" id="KW-0902">Two-component regulatory system</keyword>
<dbReference type="Gene3D" id="1.10.10.10">
    <property type="entry name" value="Winged helix-like DNA-binding domain superfamily/Winged helix DNA-binding domain"/>
    <property type="match status" value="1"/>
</dbReference>
<dbReference type="InterPro" id="IPR036388">
    <property type="entry name" value="WH-like_DNA-bd_sf"/>
</dbReference>
<dbReference type="InterPro" id="IPR011006">
    <property type="entry name" value="CheY-like_superfamily"/>
</dbReference>
<dbReference type="PROSITE" id="PS51755">
    <property type="entry name" value="OMPR_PHOB"/>
    <property type="match status" value="1"/>
</dbReference>
<name>A0ABN6NQF0_9ENTE</name>
<organism evidence="10 11">
    <name type="scientific">Enterococcus innesii</name>
    <dbReference type="NCBI Taxonomy" id="2839759"/>
    <lineage>
        <taxon>Bacteria</taxon>
        <taxon>Bacillati</taxon>
        <taxon>Bacillota</taxon>
        <taxon>Bacilli</taxon>
        <taxon>Lactobacillales</taxon>
        <taxon>Enterococcaceae</taxon>
        <taxon>Enterococcus</taxon>
    </lineage>
</organism>
<dbReference type="PROSITE" id="PS50110">
    <property type="entry name" value="RESPONSE_REGULATORY"/>
    <property type="match status" value="1"/>
</dbReference>
<feature type="modified residue" description="4-aspartylphosphate" evidence="6">
    <location>
        <position position="53"/>
    </location>
</feature>
<protein>
    <submittedName>
        <fullName evidence="10">Two-component system response regulator</fullName>
    </submittedName>
</protein>
<dbReference type="Pfam" id="PF00486">
    <property type="entry name" value="Trans_reg_C"/>
    <property type="match status" value="1"/>
</dbReference>
<evidence type="ECO:0000313" key="10">
    <source>
        <dbReference type="EMBL" id="BDG68456.1"/>
    </source>
</evidence>
<evidence type="ECO:0000259" key="9">
    <source>
        <dbReference type="PROSITE" id="PS51755"/>
    </source>
</evidence>
<evidence type="ECO:0000256" key="4">
    <source>
        <dbReference type="ARBA" id="ARBA00023125"/>
    </source>
</evidence>
<sequence length="222" mass="25338">MATEILLIEDTDEIRRGIQLSLQKEGYQVTAFDEAEAALNALETKTFALILLDLMLPKMSGETFLNELGENNPIPVIVISALNDEFTQINLYNKRIDDYVIKPFSTNILALKIDAILRRVGHKENAAVTYNDLTLEINNYQVHRQGQPVELTSKEFELLQMMLLSQGKVFSREEFLDTIWGYDSFVDSRAIDVHIKNLRSKLGKDIIQTVKGIGYRIEKETN</sequence>
<dbReference type="Pfam" id="PF00072">
    <property type="entry name" value="Response_reg"/>
    <property type="match status" value="1"/>
</dbReference>
<dbReference type="CDD" id="cd17574">
    <property type="entry name" value="REC_OmpR"/>
    <property type="match status" value="1"/>
</dbReference>
<dbReference type="InterPro" id="IPR001867">
    <property type="entry name" value="OmpR/PhoB-type_DNA-bd"/>
</dbReference>
<dbReference type="SUPFAM" id="SSF52172">
    <property type="entry name" value="CheY-like"/>
    <property type="match status" value="1"/>
</dbReference>
<feature type="domain" description="Response regulatory" evidence="8">
    <location>
        <begin position="4"/>
        <end position="117"/>
    </location>
</feature>
<evidence type="ECO:0000259" key="8">
    <source>
        <dbReference type="PROSITE" id="PS50110"/>
    </source>
</evidence>
<dbReference type="InterPro" id="IPR039420">
    <property type="entry name" value="WalR-like"/>
</dbReference>
<keyword evidence="3" id="KW-0805">Transcription regulation</keyword>
<evidence type="ECO:0000256" key="6">
    <source>
        <dbReference type="PROSITE-ProRule" id="PRU00169"/>
    </source>
</evidence>
<dbReference type="InterPro" id="IPR001789">
    <property type="entry name" value="Sig_transdc_resp-reg_receiver"/>
</dbReference>
<dbReference type="Proteomes" id="UP000831692">
    <property type="component" value="Chromosome"/>
</dbReference>
<dbReference type="RefSeq" id="WP_220426319.1">
    <property type="nucleotide sequence ID" value="NZ_AP025635.1"/>
</dbReference>
<dbReference type="PANTHER" id="PTHR48111">
    <property type="entry name" value="REGULATOR OF RPOS"/>
    <property type="match status" value="1"/>
</dbReference>
<dbReference type="SMART" id="SM00448">
    <property type="entry name" value="REC"/>
    <property type="match status" value="1"/>
</dbReference>
<evidence type="ECO:0000256" key="5">
    <source>
        <dbReference type="ARBA" id="ARBA00023163"/>
    </source>
</evidence>
<dbReference type="Gene3D" id="3.40.50.2300">
    <property type="match status" value="1"/>
</dbReference>
<keyword evidence="5" id="KW-0804">Transcription</keyword>
<dbReference type="GeneID" id="83458026"/>
<evidence type="ECO:0000256" key="3">
    <source>
        <dbReference type="ARBA" id="ARBA00023015"/>
    </source>
</evidence>
<feature type="DNA-binding region" description="OmpR/PhoB-type" evidence="7">
    <location>
        <begin position="125"/>
        <end position="219"/>
    </location>
</feature>
<evidence type="ECO:0000256" key="2">
    <source>
        <dbReference type="ARBA" id="ARBA00023012"/>
    </source>
</evidence>
<evidence type="ECO:0000256" key="1">
    <source>
        <dbReference type="ARBA" id="ARBA00022553"/>
    </source>
</evidence>
<dbReference type="EMBL" id="AP025635">
    <property type="protein sequence ID" value="BDG68456.1"/>
    <property type="molecule type" value="Genomic_DNA"/>
</dbReference>
<dbReference type="PANTHER" id="PTHR48111:SF1">
    <property type="entry name" value="TWO-COMPONENT RESPONSE REGULATOR ORR33"/>
    <property type="match status" value="1"/>
</dbReference>